<comment type="caution">
    <text evidence="2">The sequence shown here is derived from an EMBL/GenBank/DDBJ whole genome shotgun (WGS) entry which is preliminary data.</text>
</comment>
<protein>
    <submittedName>
        <fullName evidence="2">Uncharacterized protein</fullName>
    </submittedName>
</protein>
<accession>A0A7X0SL48</accession>
<keyword evidence="3" id="KW-1185">Reference proteome</keyword>
<dbReference type="EMBL" id="JACJVO010000009">
    <property type="protein sequence ID" value="MBB6730725.1"/>
    <property type="molecule type" value="Genomic_DNA"/>
</dbReference>
<feature type="compositionally biased region" description="Acidic residues" evidence="1">
    <location>
        <begin position="83"/>
        <end position="92"/>
    </location>
</feature>
<feature type="region of interest" description="Disordered" evidence="1">
    <location>
        <begin position="83"/>
        <end position="110"/>
    </location>
</feature>
<name>A0A7X0SL48_9BACL</name>
<reference evidence="2 3" key="1">
    <citation type="submission" date="2020-08" db="EMBL/GenBank/DDBJ databases">
        <title>Cohnella phylogeny.</title>
        <authorList>
            <person name="Dunlap C."/>
        </authorList>
    </citation>
    <scope>NUCLEOTIDE SEQUENCE [LARGE SCALE GENOMIC DNA]</scope>
    <source>
        <strain evidence="2 3">CBP 2801</strain>
    </source>
</reference>
<evidence type="ECO:0000313" key="3">
    <source>
        <dbReference type="Proteomes" id="UP000564644"/>
    </source>
</evidence>
<evidence type="ECO:0000313" key="2">
    <source>
        <dbReference type="EMBL" id="MBB6730725.1"/>
    </source>
</evidence>
<dbReference type="AlphaFoldDB" id="A0A7X0SL48"/>
<feature type="region of interest" description="Disordered" evidence="1">
    <location>
        <begin position="163"/>
        <end position="237"/>
    </location>
</feature>
<feature type="compositionally biased region" description="Low complexity" evidence="1">
    <location>
        <begin position="94"/>
        <end position="110"/>
    </location>
</feature>
<evidence type="ECO:0000256" key="1">
    <source>
        <dbReference type="SAM" id="MobiDB-lite"/>
    </source>
</evidence>
<organism evidence="2 3">
    <name type="scientific">Cohnella zeiphila</name>
    <dbReference type="NCBI Taxonomy" id="2761120"/>
    <lineage>
        <taxon>Bacteria</taxon>
        <taxon>Bacillati</taxon>
        <taxon>Bacillota</taxon>
        <taxon>Bacilli</taxon>
        <taxon>Bacillales</taxon>
        <taxon>Paenibacillaceae</taxon>
        <taxon>Cohnella</taxon>
    </lineage>
</organism>
<feature type="compositionally biased region" description="Low complexity" evidence="1">
    <location>
        <begin position="183"/>
        <end position="201"/>
    </location>
</feature>
<proteinExistence type="predicted"/>
<feature type="compositionally biased region" description="Low complexity" evidence="1">
    <location>
        <begin position="209"/>
        <end position="237"/>
    </location>
</feature>
<gene>
    <name evidence="2" type="ORF">H7C18_07385</name>
</gene>
<dbReference type="Proteomes" id="UP000564644">
    <property type="component" value="Unassembled WGS sequence"/>
</dbReference>
<sequence length="237" mass="24707">MKWEERPDEPAKFKFFTKDGKPLRILSTSLGIALLANAALGSVSFAAEGDAGDPGGDQPKLVEWSTEAVKAYFDPAVDWGLPDLDEMQDGEGEGSAAVTTTTSGGTGSQSSTIVVNNGYSGFGWDDLLLYHLLFNRGSAYSSSSWTNSHTTYYGGTTRPYKEKSFTSDSFQNKPVAGSAVRPKTTSKTGSVTRRSSKSSTSNPGGIGGKSSTLSSSSSSRSSSSKSSVSHSSGGFGG</sequence>
<dbReference type="RefSeq" id="WP_185128399.1">
    <property type="nucleotide sequence ID" value="NZ_JACJVO010000009.1"/>
</dbReference>